<dbReference type="InterPro" id="IPR015424">
    <property type="entry name" value="PyrdxlP-dep_Trfase"/>
</dbReference>
<sequence length="460" mass="50766">MEWRKGGGMVYFSHLIKPLINERYLTISYGKGIYLFDENGKSYMDGSSGAVTCSIGHGVQEVIDAMNEQAQKVSFVYRSQFSNEPAEKLAAKLSNWTEDRFPWSFFVNSGSEATETAMKIALQYWQEVGKPAKTKVLSRWMSYHGITMGSLSLSGHTDRRYRFVPLLDANPVVSPPYCYRCPFHKTYPTCNILCAVELERAIKRVGEEHIAAFIAEPVIGAAGGAIVPPTGYYKTIREICDKHNILFIADEVMTGIGRTGKKFAIEHWGVCPDLMAVGKGLSGGYAPIAATLVSSKVMFPILKGSGSIMSGHTYSANPQSSATALAVLKYIEDHHLVKQSEHRGELLNIELEKLQRSHPIIGDVRGVGLLYGVEFVSDTINKLPFHKELNLTQKVVKKAQEKGLLVYPSASGLEGDSGDAILIAPPFIISEQQLKQLVQILDQTLSDIEEEIQLTEILSS</sequence>
<keyword evidence="4" id="KW-0808">Transferase</keyword>
<evidence type="ECO:0000256" key="2">
    <source>
        <dbReference type="ARBA" id="ARBA00022898"/>
    </source>
</evidence>
<dbReference type="InterPro" id="IPR049704">
    <property type="entry name" value="Aminotrans_3_PPA_site"/>
</dbReference>
<dbReference type="EMBL" id="CP129013">
    <property type="protein sequence ID" value="WLR43318.1"/>
    <property type="molecule type" value="Genomic_DNA"/>
</dbReference>
<dbReference type="PIRSF" id="PIRSF000521">
    <property type="entry name" value="Transaminase_4ab_Lys_Orn"/>
    <property type="match status" value="1"/>
</dbReference>
<dbReference type="Pfam" id="PF00202">
    <property type="entry name" value="Aminotran_3"/>
    <property type="match status" value="1"/>
</dbReference>
<evidence type="ECO:0000256" key="3">
    <source>
        <dbReference type="RuleBase" id="RU003560"/>
    </source>
</evidence>
<gene>
    <name evidence="4" type="ORF">LC087_03775</name>
</gene>
<dbReference type="InterPro" id="IPR015421">
    <property type="entry name" value="PyrdxlP-dep_Trfase_major"/>
</dbReference>
<organism evidence="4 5">
    <name type="scientific">Bacillus carboniphilus</name>
    <dbReference type="NCBI Taxonomy" id="86663"/>
    <lineage>
        <taxon>Bacteria</taxon>
        <taxon>Bacillati</taxon>
        <taxon>Bacillota</taxon>
        <taxon>Bacilli</taxon>
        <taxon>Bacillales</taxon>
        <taxon>Bacillaceae</taxon>
        <taxon>Bacillus</taxon>
    </lineage>
</organism>
<dbReference type="SUPFAM" id="SSF53383">
    <property type="entry name" value="PLP-dependent transferases"/>
    <property type="match status" value="1"/>
</dbReference>
<keyword evidence="4" id="KW-0032">Aminotransferase</keyword>
<dbReference type="PANTHER" id="PTHR43094:SF1">
    <property type="entry name" value="AMINOTRANSFERASE CLASS-III"/>
    <property type="match status" value="1"/>
</dbReference>
<dbReference type="InterPro" id="IPR015422">
    <property type="entry name" value="PyrdxlP-dep_Trfase_small"/>
</dbReference>
<dbReference type="GO" id="GO:0008483">
    <property type="term" value="F:transaminase activity"/>
    <property type="evidence" value="ECO:0007669"/>
    <property type="project" value="UniProtKB-KW"/>
</dbReference>
<comment type="similarity">
    <text evidence="1 3">Belongs to the class-III pyridoxal-phosphate-dependent aminotransferase family.</text>
</comment>
<reference evidence="4 5" key="1">
    <citation type="submission" date="2023-06" db="EMBL/GenBank/DDBJ databases">
        <title>Five Gram-positive bacteria isolated from mangrove sediments in Shenzhen, Guangdong, China.</title>
        <authorList>
            <person name="Yu S."/>
            <person name="Zheng W."/>
            <person name="Huang Y."/>
        </authorList>
    </citation>
    <scope>NUCLEOTIDE SEQUENCE [LARGE SCALE GENOMIC DNA]</scope>
    <source>
        <strain evidence="4 5">SaN35-3</strain>
    </source>
</reference>
<keyword evidence="5" id="KW-1185">Reference proteome</keyword>
<dbReference type="Gene3D" id="3.90.1150.10">
    <property type="entry name" value="Aspartate Aminotransferase, domain 1"/>
    <property type="match status" value="1"/>
</dbReference>
<dbReference type="InterPro" id="IPR005814">
    <property type="entry name" value="Aminotrans_3"/>
</dbReference>
<dbReference type="NCBIfam" id="NF005375">
    <property type="entry name" value="PRK06917.1"/>
    <property type="match status" value="1"/>
</dbReference>
<evidence type="ECO:0000313" key="4">
    <source>
        <dbReference type="EMBL" id="WLR43318.1"/>
    </source>
</evidence>
<accession>A0ABY9JXS6</accession>
<dbReference type="Proteomes" id="UP001197974">
    <property type="component" value="Chromosome"/>
</dbReference>
<dbReference type="Gene3D" id="3.40.640.10">
    <property type="entry name" value="Type I PLP-dependent aspartate aminotransferase-like (Major domain)"/>
    <property type="match status" value="1"/>
</dbReference>
<protein>
    <submittedName>
        <fullName evidence="4">Aspartate aminotransferase family protein</fullName>
    </submittedName>
</protein>
<name>A0ABY9JXS6_9BACI</name>
<keyword evidence="2 3" id="KW-0663">Pyridoxal phosphate</keyword>
<dbReference type="PANTHER" id="PTHR43094">
    <property type="entry name" value="AMINOTRANSFERASE"/>
    <property type="match status" value="1"/>
</dbReference>
<dbReference type="CDD" id="cd00610">
    <property type="entry name" value="OAT_like"/>
    <property type="match status" value="1"/>
</dbReference>
<proteinExistence type="inferred from homology"/>
<dbReference type="PROSITE" id="PS00600">
    <property type="entry name" value="AA_TRANSFER_CLASS_3"/>
    <property type="match status" value="1"/>
</dbReference>
<evidence type="ECO:0000313" key="5">
    <source>
        <dbReference type="Proteomes" id="UP001197974"/>
    </source>
</evidence>
<evidence type="ECO:0000256" key="1">
    <source>
        <dbReference type="ARBA" id="ARBA00008954"/>
    </source>
</evidence>